<sequence length="594" mass="67910">MTTVFQGGQDVTDTEDEDVFDEEEIPPEKSPFTRGFKHVDSVRLKSVDGPGQPGQANHGLPRSSSSLARLSMFIRRSLRIPFRSQRSFTGDHFKWDGAAMENARCFTSNSPTKMGPSEVPNRLDELLDNKRLSRTQRVKSIIRKTDWPPRHEIRQTLWKELCRGKDFDSSRSLYISELENVKRSIIERMRPEVTSAPILYPLCALMLHFLDEADVFACIQYLLSSKGFIMTSPIQWTAAPYTICALIKKHKASAYNLLKRRLNTDDDNLIMKTMTDWLSWIFGGLPFMHVCRVVDCFLVEGHKFFIRTAISIVYIWSKMQKTGQFDDLSGKSQDERINVIKDELMHTAQHIGISTDTFILTAIKIRNLRSSTIARFQAQFEEKVKAEWSHKRHSVVRRDHRDIFTESFKSDIVDSEIAIDLMAALPPRLQLATPVLLFRLSQDGASFTKLWNNIDEASQTLILIRTSEGDIFGAFCSSPWSERNDRRERSKTKYFGTGESFVWRLDKKLGFPVIYFWAGRDAAAQQDDDIPQMFMTAGDRLMVIGSGSGDAIRISEELTQGMSRACKTFNSPALVEDEAYLIDELEVFEVLTSV</sequence>
<gene>
    <name evidence="3" type="ORF">WR25_07129</name>
</gene>
<dbReference type="SMART" id="SM00584">
    <property type="entry name" value="TLDc"/>
    <property type="match status" value="1"/>
</dbReference>
<dbReference type="AlphaFoldDB" id="A0A2A2JER8"/>
<evidence type="ECO:0000256" key="1">
    <source>
        <dbReference type="SAM" id="MobiDB-lite"/>
    </source>
</evidence>
<dbReference type="Pfam" id="PF00566">
    <property type="entry name" value="RabGAP-TBC"/>
    <property type="match status" value="1"/>
</dbReference>
<comment type="caution">
    <text evidence="3">The sequence shown here is derived from an EMBL/GenBank/DDBJ whole genome shotgun (WGS) entry which is preliminary data.</text>
</comment>
<organism evidence="3 4">
    <name type="scientific">Diploscapter pachys</name>
    <dbReference type="NCBI Taxonomy" id="2018661"/>
    <lineage>
        <taxon>Eukaryota</taxon>
        <taxon>Metazoa</taxon>
        <taxon>Ecdysozoa</taxon>
        <taxon>Nematoda</taxon>
        <taxon>Chromadorea</taxon>
        <taxon>Rhabditida</taxon>
        <taxon>Rhabditina</taxon>
        <taxon>Rhabditomorpha</taxon>
        <taxon>Rhabditoidea</taxon>
        <taxon>Rhabditidae</taxon>
        <taxon>Diploscapter</taxon>
    </lineage>
</organism>
<dbReference type="InterPro" id="IPR006571">
    <property type="entry name" value="TLDc_dom"/>
</dbReference>
<dbReference type="Proteomes" id="UP000218231">
    <property type="component" value="Unassembled WGS sequence"/>
</dbReference>
<dbReference type="PANTHER" id="PTHR23354:SF122">
    <property type="entry name" value="GTPASE-ACTIVATING PROTEIN SKYWALKER"/>
    <property type="match status" value="1"/>
</dbReference>
<reference evidence="3 4" key="1">
    <citation type="journal article" date="2017" name="Curr. Biol.">
        <title>Genome architecture and evolution of a unichromosomal asexual nematode.</title>
        <authorList>
            <person name="Fradin H."/>
            <person name="Zegar C."/>
            <person name="Gutwein M."/>
            <person name="Lucas J."/>
            <person name="Kovtun M."/>
            <person name="Corcoran D."/>
            <person name="Baugh L.R."/>
            <person name="Kiontke K."/>
            <person name="Gunsalus K."/>
            <person name="Fitch D.H."/>
            <person name="Piano F."/>
        </authorList>
    </citation>
    <scope>NUCLEOTIDE SEQUENCE [LARGE SCALE GENOMIC DNA]</scope>
    <source>
        <strain evidence="3">PF1309</strain>
    </source>
</reference>
<feature type="region of interest" description="Disordered" evidence="1">
    <location>
        <begin position="44"/>
        <end position="63"/>
    </location>
</feature>
<dbReference type="InterPro" id="IPR000195">
    <property type="entry name" value="Rab-GAP-TBC_dom"/>
</dbReference>
<keyword evidence="4" id="KW-1185">Reference proteome</keyword>
<feature type="region of interest" description="Disordered" evidence="1">
    <location>
        <begin position="1"/>
        <end position="34"/>
    </location>
</feature>
<feature type="domain" description="TLDc" evidence="2">
    <location>
        <begin position="411"/>
        <end position="591"/>
    </location>
</feature>
<feature type="compositionally biased region" description="Acidic residues" evidence="1">
    <location>
        <begin position="12"/>
        <end position="25"/>
    </location>
</feature>
<dbReference type="OrthoDB" id="10065050at2759"/>
<name>A0A2A2JER8_9BILA</name>
<dbReference type="Gene3D" id="1.10.472.80">
    <property type="entry name" value="Ypt/Rab-GAP domain of gyp1p, domain 3"/>
    <property type="match status" value="1"/>
</dbReference>
<accession>A0A2A2JER8</accession>
<dbReference type="Pfam" id="PF07534">
    <property type="entry name" value="TLD"/>
    <property type="match status" value="1"/>
</dbReference>
<protein>
    <recommendedName>
        <fullName evidence="2">TLDc domain-containing protein</fullName>
    </recommendedName>
</protein>
<evidence type="ECO:0000313" key="4">
    <source>
        <dbReference type="Proteomes" id="UP000218231"/>
    </source>
</evidence>
<dbReference type="STRING" id="2018661.A0A2A2JER8"/>
<dbReference type="EMBL" id="LIAE01010477">
    <property type="protein sequence ID" value="PAV60266.1"/>
    <property type="molecule type" value="Genomic_DNA"/>
</dbReference>
<dbReference type="PANTHER" id="PTHR23354">
    <property type="entry name" value="NUCLEOLAR PROTEIN 7/ESTROGEN RECEPTOR COACTIVATOR-RELATED"/>
    <property type="match status" value="1"/>
</dbReference>
<evidence type="ECO:0000313" key="3">
    <source>
        <dbReference type="EMBL" id="PAV60266.1"/>
    </source>
</evidence>
<dbReference type="PROSITE" id="PS51886">
    <property type="entry name" value="TLDC"/>
    <property type="match status" value="1"/>
</dbReference>
<proteinExistence type="predicted"/>
<evidence type="ECO:0000259" key="2">
    <source>
        <dbReference type="PROSITE" id="PS51886"/>
    </source>
</evidence>